<keyword evidence="2" id="KW-1185">Reference proteome</keyword>
<evidence type="ECO:0000313" key="2">
    <source>
        <dbReference type="Proteomes" id="UP000807025"/>
    </source>
</evidence>
<proteinExistence type="predicted"/>
<dbReference type="Proteomes" id="UP000807025">
    <property type="component" value="Unassembled WGS sequence"/>
</dbReference>
<reference evidence="1" key="1">
    <citation type="submission" date="2020-11" db="EMBL/GenBank/DDBJ databases">
        <authorList>
            <consortium name="DOE Joint Genome Institute"/>
            <person name="Ahrendt S."/>
            <person name="Riley R."/>
            <person name="Andreopoulos W."/>
            <person name="Labutti K."/>
            <person name="Pangilinan J."/>
            <person name="Ruiz-Duenas F.J."/>
            <person name="Barrasa J.M."/>
            <person name="Sanchez-Garcia M."/>
            <person name="Camarero S."/>
            <person name="Miyauchi S."/>
            <person name="Serrano A."/>
            <person name="Linde D."/>
            <person name="Babiker R."/>
            <person name="Drula E."/>
            <person name="Ayuso-Fernandez I."/>
            <person name="Pacheco R."/>
            <person name="Padilla G."/>
            <person name="Ferreira P."/>
            <person name="Barriuso J."/>
            <person name="Kellner H."/>
            <person name="Castanera R."/>
            <person name="Alfaro M."/>
            <person name="Ramirez L."/>
            <person name="Pisabarro A.G."/>
            <person name="Kuo A."/>
            <person name="Tritt A."/>
            <person name="Lipzen A."/>
            <person name="He G."/>
            <person name="Yan M."/>
            <person name="Ng V."/>
            <person name="Cullen D."/>
            <person name="Martin F."/>
            <person name="Rosso M.-N."/>
            <person name="Henrissat B."/>
            <person name="Hibbett D."/>
            <person name="Martinez A.T."/>
            <person name="Grigoriev I.V."/>
        </authorList>
    </citation>
    <scope>NUCLEOTIDE SEQUENCE</scope>
    <source>
        <strain evidence="1">ATCC 90797</strain>
    </source>
</reference>
<comment type="caution">
    <text evidence="1">The sequence shown here is derived from an EMBL/GenBank/DDBJ whole genome shotgun (WGS) entry which is preliminary data.</text>
</comment>
<protein>
    <submittedName>
        <fullName evidence="1">Uncharacterized protein</fullName>
    </submittedName>
</protein>
<dbReference type="EMBL" id="MU154547">
    <property type="protein sequence ID" value="KAF9497056.1"/>
    <property type="molecule type" value="Genomic_DNA"/>
</dbReference>
<name>A0A9P6A4H5_PLEER</name>
<dbReference type="AlphaFoldDB" id="A0A9P6A4H5"/>
<organism evidence="1 2">
    <name type="scientific">Pleurotus eryngii</name>
    <name type="common">Boletus of the steppes</name>
    <dbReference type="NCBI Taxonomy" id="5323"/>
    <lineage>
        <taxon>Eukaryota</taxon>
        <taxon>Fungi</taxon>
        <taxon>Dikarya</taxon>
        <taxon>Basidiomycota</taxon>
        <taxon>Agaricomycotina</taxon>
        <taxon>Agaricomycetes</taxon>
        <taxon>Agaricomycetidae</taxon>
        <taxon>Agaricales</taxon>
        <taxon>Pleurotineae</taxon>
        <taxon>Pleurotaceae</taxon>
        <taxon>Pleurotus</taxon>
    </lineage>
</organism>
<dbReference type="OrthoDB" id="3023006at2759"/>
<evidence type="ECO:0000313" key="1">
    <source>
        <dbReference type="EMBL" id="KAF9497056.1"/>
    </source>
</evidence>
<sequence>MGYDNLSAAFIPLSSALPLEFVLDLEIGQFSESDVTNTQWTTIFQRCKAMKRLRLRDEASLSLFEGFVKAPHLAPKLQAIDLKECTVIELEFRDFYPIKDVHIENCAITKEAVARLEQCTNIIWDGVDPDDLGEDSEDSEDFDFDFDNFVDLIKR</sequence>
<accession>A0A9P6A4H5</accession>
<gene>
    <name evidence="1" type="ORF">BDN71DRAFT_1445481</name>
</gene>